<dbReference type="EMBL" id="CP004025">
    <property type="protein sequence ID" value="AGC44726.1"/>
    <property type="molecule type" value="Genomic_DNA"/>
</dbReference>
<keyword evidence="2" id="KW-0479">Metal-binding</keyword>
<evidence type="ECO:0000313" key="8">
    <source>
        <dbReference type="EMBL" id="AGC44726.1"/>
    </source>
</evidence>
<name>L7U753_MYXSD</name>
<dbReference type="STRING" id="1278073.MYSTI_03414"/>
<keyword evidence="3" id="KW-0408">Iron</keyword>
<keyword evidence="4" id="KW-0411">Iron-sulfur</keyword>
<dbReference type="InterPro" id="IPR036922">
    <property type="entry name" value="Rieske_2Fe-2S_sf"/>
</dbReference>
<accession>L7U753</accession>
<evidence type="ECO:0000256" key="1">
    <source>
        <dbReference type="ARBA" id="ARBA00022714"/>
    </source>
</evidence>
<dbReference type="PANTHER" id="PTHR21496:SF0">
    <property type="entry name" value="RIESKE DOMAIN-CONTAINING PROTEIN"/>
    <property type="match status" value="1"/>
</dbReference>
<dbReference type="PATRIC" id="fig|1278073.3.peg.3473"/>
<dbReference type="HOGENOM" id="CLU_055690_5_0_7"/>
<reference evidence="8 9" key="1">
    <citation type="journal article" date="2013" name="Genome Announc.">
        <title>Complete genome sequence of Myxococcus stipitatus strain DSM 14675, a fruiting myxobacterium.</title>
        <authorList>
            <person name="Huntley S."/>
            <person name="Kneip S."/>
            <person name="Treuner-Lange A."/>
            <person name="Sogaard-Andersen L."/>
        </authorList>
    </citation>
    <scope>NUCLEOTIDE SEQUENCE [LARGE SCALE GENOMIC DNA]</scope>
    <source>
        <strain evidence="9">DSM 14675 / JCM 12634 / Mx s8</strain>
    </source>
</reference>
<evidence type="ECO:0000256" key="2">
    <source>
        <dbReference type="ARBA" id="ARBA00022723"/>
    </source>
</evidence>
<dbReference type="eggNOG" id="COG2146">
    <property type="taxonomic scope" value="Bacteria"/>
</dbReference>
<dbReference type="SUPFAM" id="SSF50022">
    <property type="entry name" value="ISP domain"/>
    <property type="match status" value="1"/>
</dbReference>
<dbReference type="PROSITE" id="PS51296">
    <property type="entry name" value="RIESKE"/>
    <property type="match status" value="1"/>
</dbReference>
<organism evidence="8 9">
    <name type="scientific">Myxococcus stipitatus (strain DSM 14675 / JCM 12634 / Mx s8)</name>
    <dbReference type="NCBI Taxonomy" id="1278073"/>
    <lineage>
        <taxon>Bacteria</taxon>
        <taxon>Pseudomonadati</taxon>
        <taxon>Myxococcota</taxon>
        <taxon>Myxococcia</taxon>
        <taxon>Myxococcales</taxon>
        <taxon>Cystobacterineae</taxon>
        <taxon>Myxococcaceae</taxon>
        <taxon>Myxococcus</taxon>
    </lineage>
</organism>
<protein>
    <submittedName>
        <fullName evidence="8">Rieske family iron-sulfur cluster-binding protein</fullName>
    </submittedName>
</protein>
<sequence>MDEGQPDGRFIPVARLDALDARGRTVVHVGAVRVLLVRVDGRLHALEDTCPHRGGSLSEGDLDGHLLHCPLHAWPFDVRTGHCPWRPEARIRIYDVSVRGEEILIAASDSVATR</sequence>
<dbReference type="PANTHER" id="PTHR21496">
    <property type="entry name" value="FERREDOXIN-RELATED"/>
    <property type="match status" value="1"/>
</dbReference>
<dbReference type="Proteomes" id="UP000011131">
    <property type="component" value="Chromosome"/>
</dbReference>
<dbReference type="KEGG" id="msd:MYSTI_03414"/>
<comment type="cofactor">
    <cofactor evidence="5">
        <name>[2Fe-2S] cluster</name>
        <dbReference type="ChEBI" id="CHEBI:190135"/>
    </cofactor>
</comment>
<comment type="similarity">
    <text evidence="6">Belongs to the bacterial ring-hydroxylating dioxygenase ferredoxin component family.</text>
</comment>
<evidence type="ECO:0000259" key="7">
    <source>
        <dbReference type="PROSITE" id="PS51296"/>
    </source>
</evidence>
<proteinExistence type="inferred from homology"/>
<gene>
    <name evidence="8" type="ordered locus">MYSTI_03414</name>
</gene>
<dbReference type="InterPro" id="IPR017941">
    <property type="entry name" value="Rieske_2Fe-2S"/>
</dbReference>
<dbReference type="OrthoDB" id="9800167at2"/>
<keyword evidence="1" id="KW-0001">2Fe-2S</keyword>
<dbReference type="Gene3D" id="2.102.10.10">
    <property type="entry name" value="Rieske [2Fe-2S] iron-sulphur domain"/>
    <property type="match status" value="1"/>
</dbReference>
<keyword evidence="9" id="KW-1185">Reference proteome</keyword>
<evidence type="ECO:0000256" key="6">
    <source>
        <dbReference type="ARBA" id="ARBA00038001"/>
    </source>
</evidence>
<evidence type="ECO:0000256" key="3">
    <source>
        <dbReference type="ARBA" id="ARBA00023004"/>
    </source>
</evidence>
<dbReference type="GO" id="GO:0046872">
    <property type="term" value="F:metal ion binding"/>
    <property type="evidence" value="ECO:0007669"/>
    <property type="project" value="UniProtKB-KW"/>
</dbReference>
<dbReference type="GO" id="GO:0051537">
    <property type="term" value="F:2 iron, 2 sulfur cluster binding"/>
    <property type="evidence" value="ECO:0007669"/>
    <property type="project" value="UniProtKB-KW"/>
</dbReference>
<dbReference type="AlphaFoldDB" id="L7U753"/>
<evidence type="ECO:0000256" key="4">
    <source>
        <dbReference type="ARBA" id="ARBA00023014"/>
    </source>
</evidence>
<feature type="domain" description="Rieske" evidence="7">
    <location>
        <begin position="10"/>
        <end position="105"/>
    </location>
</feature>
<dbReference type="RefSeq" id="WP_015348987.1">
    <property type="nucleotide sequence ID" value="NC_020126.1"/>
</dbReference>
<dbReference type="Pfam" id="PF00355">
    <property type="entry name" value="Rieske"/>
    <property type="match status" value="1"/>
</dbReference>
<evidence type="ECO:0000313" key="9">
    <source>
        <dbReference type="Proteomes" id="UP000011131"/>
    </source>
</evidence>
<evidence type="ECO:0000256" key="5">
    <source>
        <dbReference type="ARBA" id="ARBA00034078"/>
    </source>
</evidence>